<dbReference type="PROSITE" id="PS01256">
    <property type="entry name" value="CULLIN_1"/>
    <property type="match status" value="1"/>
</dbReference>
<dbReference type="Pfam" id="PF26557">
    <property type="entry name" value="Cullin_AB"/>
    <property type="match status" value="1"/>
</dbReference>
<proteinExistence type="inferred from homology"/>
<dbReference type="Gene3D" id="3.30.230.130">
    <property type="entry name" value="Cullin, Chain C, Domain 2"/>
    <property type="match status" value="1"/>
</dbReference>
<dbReference type="FunFam" id="1.10.10.10:FF:000014">
    <property type="entry name" value="Cullin 1"/>
    <property type="match status" value="1"/>
</dbReference>
<evidence type="ECO:0000256" key="5">
    <source>
        <dbReference type="RuleBase" id="RU003829"/>
    </source>
</evidence>
<sequence length="890" mass="101294">MPSAKHSGSKSGFGKQSYPPQPKDEPYPQRTISELFATSKQGSKDRGLEDIPGASPNKKQKLNHSTAESNMTSTSPRIIQEGDRFNFSNPATRKLPETIDLTTSPHGSPAKKKAVNGRPTNITLHTGPKMLMVKGLKKYSKPDPDEYYNRVWTQLDTALSAIFKREKLPYSMEELYRGVEIVCKQGRAREIYEKLCEKCAHAVSTQVKEPLLQVSTTTDSSVGVLSAVVHAWSTWSKQMETIRSIFFYLDRSYLLHSSLPPIDQMGTTKFRNHIIREPQVKDNLILGACVLVHADRQDIPEARNERLFRDAIKMFHSLTIYETFFVPHLMQDSENYFLAWAEKSVTANNLAGYVEECGKLIERELRRCDLYGLDQTTKKQLEKYLEDILIDNRQARLIKVDDVGGLLGSDRSDAVSQLYELLQRRSLGEKLRPAFEAFIIKQGSSIVFDEEREQEMVMRLLDFKKKLDLVWEHSFRRHEGLGHTLREAFETFINQSKRSNMTWGTDNPKPGEMIAKYVDMVLKGGSKAIRASGVSQEGSKAAENEDAEGSSEDEDVEIGRQLDQVLDLFRFVHGKAVFEAFYKRDLARRLLLGRSASSDAEKSMLTRLKSECGAGFTHNLEQMFKDIEMAREEISSYKSMLEERQIRHDFDLSVNVLSSAAWPSYPDVIVNVPENVLKATASFEQHYKMKHSGRRLTWKHALAHCQLKAIFPKGPKEIVVSCFQAVILIAFNKNESMSYSDLQAASGLDDVELQRTLQSLACARYRVLSKSPKGKDVNPGDVFTVNLNFSNPKYRIKINQIQAKETKQENQQTHERVAADRNYETQAAIVRIMKSRKKITHAELVSEVITATKTRGVLDPADIKKNIEKLIEKDYMERDEEGRNVYNYVA</sequence>
<dbReference type="InterPro" id="IPR016157">
    <property type="entry name" value="Cullin_CS"/>
</dbReference>
<evidence type="ECO:0000256" key="2">
    <source>
        <dbReference type="ARBA" id="ARBA00022499"/>
    </source>
</evidence>
<organism evidence="8 9">
    <name type="scientific">Cladonia borealis</name>
    <dbReference type="NCBI Taxonomy" id="184061"/>
    <lineage>
        <taxon>Eukaryota</taxon>
        <taxon>Fungi</taxon>
        <taxon>Dikarya</taxon>
        <taxon>Ascomycota</taxon>
        <taxon>Pezizomycotina</taxon>
        <taxon>Lecanoromycetes</taxon>
        <taxon>OSLEUM clade</taxon>
        <taxon>Lecanoromycetidae</taxon>
        <taxon>Lecanorales</taxon>
        <taxon>Lecanorineae</taxon>
        <taxon>Cladoniaceae</taxon>
        <taxon>Cladonia</taxon>
    </lineage>
</organism>
<evidence type="ECO:0000259" key="7">
    <source>
        <dbReference type="PROSITE" id="PS50069"/>
    </source>
</evidence>
<evidence type="ECO:0000256" key="6">
    <source>
        <dbReference type="SAM" id="MobiDB-lite"/>
    </source>
</evidence>
<dbReference type="GO" id="GO:0031461">
    <property type="term" value="C:cullin-RING ubiquitin ligase complex"/>
    <property type="evidence" value="ECO:0007669"/>
    <property type="project" value="InterPro"/>
</dbReference>
<dbReference type="InterPro" id="IPR016159">
    <property type="entry name" value="Cullin_repeat-like_dom_sf"/>
</dbReference>
<evidence type="ECO:0000313" key="8">
    <source>
        <dbReference type="EMBL" id="KAK0507915.1"/>
    </source>
</evidence>
<dbReference type="SUPFAM" id="SSF46785">
    <property type="entry name" value="Winged helix' DNA-binding domain"/>
    <property type="match status" value="1"/>
</dbReference>
<dbReference type="FunFam" id="1.20.1310.10:FF:000035">
    <property type="entry name" value="Ubiquitin ligase subunit CulD, putative"/>
    <property type="match status" value="1"/>
</dbReference>
<evidence type="ECO:0000256" key="4">
    <source>
        <dbReference type="PROSITE-ProRule" id="PRU00330"/>
    </source>
</evidence>
<dbReference type="GO" id="GO:0031625">
    <property type="term" value="F:ubiquitin protein ligase binding"/>
    <property type="evidence" value="ECO:0007669"/>
    <property type="project" value="InterPro"/>
</dbReference>
<dbReference type="Gene3D" id="1.10.10.10">
    <property type="entry name" value="Winged helix-like DNA-binding domain superfamily/Winged helix DNA-binding domain"/>
    <property type="match status" value="1"/>
</dbReference>
<feature type="domain" description="Cullin family profile" evidence="7">
    <location>
        <begin position="509"/>
        <end position="761"/>
    </location>
</feature>
<dbReference type="FunFam" id="1.20.1310.10:FF:000031">
    <property type="entry name" value="Ubiquitin ligase subunit CulD"/>
    <property type="match status" value="1"/>
</dbReference>
<feature type="compositionally biased region" description="Acidic residues" evidence="6">
    <location>
        <begin position="544"/>
        <end position="556"/>
    </location>
</feature>
<dbReference type="SUPFAM" id="SSF74788">
    <property type="entry name" value="Cullin repeat-like"/>
    <property type="match status" value="1"/>
</dbReference>
<evidence type="ECO:0000313" key="9">
    <source>
        <dbReference type="Proteomes" id="UP001166286"/>
    </source>
</evidence>
<dbReference type="SMART" id="SM00182">
    <property type="entry name" value="CULLIN"/>
    <property type="match status" value="1"/>
</dbReference>
<dbReference type="SUPFAM" id="SSF75632">
    <property type="entry name" value="Cullin homology domain"/>
    <property type="match status" value="1"/>
</dbReference>
<dbReference type="EMBL" id="JAFEKC020000022">
    <property type="protein sequence ID" value="KAK0507915.1"/>
    <property type="molecule type" value="Genomic_DNA"/>
</dbReference>
<dbReference type="InterPro" id="IPR001373">
    <property type="entry name" value="Cullin_N"/>
</dbReference>
<accession>A0AA39V6E4</accession>
<feature type="compositionally biased region" description="Polar residues" evidence="6">
    <location>
        <begin position="30"/>
        <end position="41"/>
    </location>
</feature>
<feature type="region of interest" description="Disordered" evidence="6">
    <location>
        <begin position="1"/>
        <end position="75"/>
    </location>
</feature>
<dbReference type="SMART" id="SM00884">
    <property type="entry name" value="Cullin_Nedd8"/>
    <property type="match status" value="1"/>
</dbReference>
<dbReference type="GO" id="GO:0006511">
    <property type="term" value="P:ubiquitin-dependent protein catabolic process"/>
    <property type="evidence" value="ECO:0007669"/>
    <property type="project" value="InterPro"/>
</dbReference>
<dbReference type="InterPro" id="IPR036388">
    <property type="entry name" value="WH-like_DNA-bd_sf"/>
</dbReference>
<feature type="region of interest" description="Disordered" evidence="6">
    <location>
        <begin position="98"/>
        <end position="123"/>
    </location>
</feature>
<feature type="region of interest" description="Disordered" evidence="6">
    <location>
        <begin position="532"/>
        <end position="556"/>
    </location>
</feature>
<gene>
    <name evidence="8" type="ORF">JMJ35_009804</name>
</gene>
<comment type="caution">
    <text evidence="8">The sequence shown here is derived from an EMBL/GenBank/DDBJ whole genome shotgun (WGS) entry which is preliminary data.</text>
</comment>
<reference evidence="8" key="1">
    <citation type="submission" date="2023-03" db="EMBL/GenBank/DDBJ databases">
        <title>Complete genome of Cladonia borealis.</title>
        <authorList>
            <person name="Park H."/>
        </authorList>
    </citation>
    <scope>NUCLEOTIDE SEQUENCE</scope>
    <source>
        <strain evidence="8">ANT050790</strain>
    </source>
</reference>
<comment type="similarity">
    <text evidence="1 4 5">Belongs to the cullin family.</text>
</comment>
<protein>
    <recommendedName>
        <fullName evidence="7">Cullin family profile domain-containing protein</fullName>
    </recommendedName>
</protein>
<dbReference type="AlphaFoldDB" id="A0AA39V6E4"/>
<keyword evidence="2" id="KW-1017">Isopeptide bond</keyword>
<dbReference type="InterPro" id="IPR036390">
    <property type="entry name" value="WH_DNA-bd_sf"/>
</dbReference>
<dbReference type="InterPro" id="IPR019559">
    <property type="entry name" value="Cullin_neddylation_domain"/>
</dbReference>
<dbReference type="Gene3D" id="1.20.1310.10">
    <property type="entry name" value="Cullin Repeats"/>
    <property type="match status" value="4"/>
</dbReference>
<feature type="compositionally biased region" description="Polar residues" evidence="6">
    <location>
        <begin position="63"/>
        <end position="75"/>
    </location>
</feature>
<evidence type="ECO:0000256" key="1">
    <source>
        <dbReference type="ARBA" id="ARBA00006019"/>
    </source>
</evidence>
<dbReference type="InterPro" id="IPR036317">
    <property type="entry name" value="Cullin_homology_sf"/>
</dbReference>
<dbReference type="PANTHER" id="PTHR11932">
    <property type="entry name" value="CULLIN"/>
    <property type="match status" value="1"/>
</dbReference>
<keyword evidence="3" id="KW-0832">Ubl conjugation</keyword>
<dbReference type="InterPro" id="IPR045093">
    <property type="entry name" value="Cullin"/>
</dbReference>
<dbReference type="Pfam" id="PF00888">
    <property type="entry name" value="Cullin"/>
    <property type="match status" value="1"/>
</dbReference>
<dbReference type="InterPro" id="IPR059120">
    <property type="entry name" value="Cullin-like_AB"/>
</dbReference>
<dbReference type="Proteomes" id="UP001166286">
    <property type="component" value="Unassembled WGS sequence"/>
</dbReference>
<dbReference type="InterPro" id="IPR016158">
    <property type="entry name" value="Cullin_homology"/>
</dbReference>
<evidence type="ECO:0000256" key="3">
    <source>
        <dbReference type="ARBA" id="ARBA00022843"/>
    </source>
</evidence>
<keyword evidence="9" id="KW-1185">Reference proteome</keyword>
<dbReference type="Pfam" id="PF10557">
    <property type="entry name" value="Cullin_Nedd8"/>
    <property type="match status" value="1"/>
</dbReference>
<dbReference type="PROSITE" id="PS50069">
    <property type="entry name" value="CULLIN_2"/>
    <property type="match status" value="1"/>
</dbReference>
<name>A0AA39V6E4_9LECA</name>